<name>A0AAD5UXM4_9APHY</name>
<feature type="transmembrane region" description="Helical" evidence="2">
    <location>
        <begin position="169"/>
        <end position="189"/>
    </location>
</feature>
<protein>
    <submittedName>
        <fullName evidence="3">Uncharacterized protein</fullName>
    </submittedName>
</protein>
<feature type="transmembrane region" description="Helical" evidence="2">
    <location>
        <begin position="243"/>
        <end position="265"/>
    </location>
</feature>
<evidence type="ECO:0000256" key="1">
    <source>
        <dbReference type="SAM" id="MobiDB-lite"/>
    </source>
</evidence>
<keyword evidence="4" id="KW-1185">Reference proteome</keyword>
<evidence type="ECO:0000313" key="3">
    <source>
        <dbReference type="EMBL" id="KAJ3480519.1"/>
    </source>
</evidence>
<proteinExistence type="predicted"/>
<dbReference type="Proteomes" id="UP001212997">
    <property type="component" value="Unassembled WGS sequence"/>
</dbReference>
<evidence type="ECO:0000313" key="4">
    <source>
        <dbReference type="Proteomes" id="UP001212997"/>
    </source>
</evidence>
<evidence type="ECO:0000256" key="2">
    <source>
        <dbReference type="SAM" id="Phobius"/>
    </source>
</evidence>
<feature type="compositionally biased region" description="Low complexity" evidence="1">
    <location>
        <begin position="20"/>
        <end position="39"/>
    </location>
</feature>
<dbReference type="EMBL" id="JANAWD010000370">
    <property type="protein sequence ID" value="KAJ3480519.1"/>
    <property type="molecule type" value="Genomic_DNA"/>
</dbReference>
<keyword evidence="2" id="KW-0812">Transmembrane</keyword>
<organism evidence="3 4">
    <name type="scientific">Meripilus lineatus</name>
    <dbReference type="NCBI Taxonomy" id="2056292"/>
    <lineage>
        <taxon>Eukaryota</taxon>
        <taxon>Fungi</taxon>
        <taxon>Dikarya</taxon>
        <taxon>Basidiomycota</taxon>
        <taxon>Agaricomycotina</taxon>
        <taxon>Agaricomycetes</taxon>
        <taxon>Polyporales</taxon>
        <taxon>Meripilaceae</taxon>
        <taxon>Meripilus</taxon>
    </lineage>
</organism>
<accession>A0AAD5UXM4</accession>
<feature type="transmembrane region" description="Helical" evidence="2">
    <location>
        <begin position="622"/>
        <end position="640"/>
    </location>
</feature>
<feature type="region of interest" description="Disordered" evidence="1">
    <location>
        <begin position="1"/>
        <end position="112"/>
    </location>
</feature>
<keyword evidence="2" id="KW-0472">Membrane</keyword>
<feature type="transmembrane region" description="Helical" evidence="2">
    <location>
        <begin position="122"/>
        <end position="149"/>
    </location>
</feature>
<feature type="compositionally biased region" description="Polar residues" evidence="1">
    <location>
        <begin position="45"/>
        <end position="54"/>
    </location>
</feature>
<keyword evidence="2" id="KW-1133">Transmembrane helix</keyword>
<comment type="caution">
    <text evidence="3">The sequence shown here is derived from an EMBL/GenBank/DDBJ whole genome shotgun (WGS) entry which is preliminary data.</text>
</comment>
<gene>
    <name evidence="3" type="ORF">NLI96_g8292</name>
</gene>
<reference evidence="3" key="1">
    <citation type="submission" date="2022-07" db="EMBL/GenBank/DDBJ databases">
        <title>Genome Sequence of Physisporinus lineatus.</title>
        <authorList>
            <person name="Buettner E."/>
        </authorList>
    </citation>
    <scope>NUCLEOTIDE SEQUENCE</scope>
    <source>
        <strain evidence="3">VT162</strain>
    </source>
</reference>
<sequence>MNTIATPVPGEEQTAIGRLSTSPVSPSNTSSVPSSDSTPLETGPFGNTDSQATPVSAEGQAATDSLSASPSSPTNVFSSSEPTPLEPRPVDNPSSPAQPVSGLPGPVSRLPRSTSSARLSRAWITMVVIPCVACPIALNVFVAFMAISTKSFGSQVLEPNRWYLSDNNIVTICNIVATVLNIMTMTLATQATSRIWNRRVRSDVGEGAGLAELQTLGIFQSFMTLYTSVMHLLRNRYIGARDLYIFLAFGAIFQHLYTTALVSLINPTLTSVRLPPRSYRFQSLPFMEQPGFGDRCRTLSNSVYREACLQIMLSGNTLIDVNNYNGRSLRGEIYDGSLWAGVNITFTTKGFIAGRLPLGPLNNEDLSDGSALFGLNIGTIERLISFGTDEGAIWDSIHSAVTVKTAVPILTSQCTSLPYAGNTGTRIVHIHCRDYYLLVPVPDLDEGEVTGQVTQDATTLLLSFGDNATSSNIHCAVNLKLTMMNIKLVSDASNELFFATIPDDPWKLGDINKLESPQGDFTPLKNFAKIWLGGLGWSESPTRSSLATFLGRLPIGSDLDPPAYPSDNKFLEYYTLVMLASGISAAFPPETDSNQASTKSSLREFHAQKQEFYIGITTKRQYAFLIILALNAIYLIYFAVEIVSHGWFPDWTDPAWIVQSMNGQISEIPWKLPNSTYREVYKIKDEMGCKLEVHSTSSATGGGILGWINKLWNSSSSFISTFFRSRNQ</sequence>
<feature type="compositionally biased region" description="Low complexity" evidence="1">
    <location>
        <begin position="67"/>
        <end position="82"/>
    </location>
</feature>
<dbReference type="AlphaFoldDB" id="A0AAD5UXM4"/>